<protein>
    <submittedName>
        <fullName evidence="1">Type II R-M system DNA modification enzyme</fullName>
    </submittedName>
</protein>
<name>A0A377JU89_9HELI</name>
<sequence>MLQKICDKLNNIDWQELGFVCDGRFLFSQRSLENAMLDSSFNALTL</sequence>
<accession>A0A377JU89</accession>
<proteinExistence type="predicted"/>
<gene>
    <name evidence="1" type="ORF">NCTC12219_01368</name>
</gene>
<dbReference type="Proteomes" id="UP000255103">
    <property type="component" value="Unassembled WGS sequence"/>
</dbReference>
<reference evidence="1 2" key="1">
    <citation type="submission" date="2018-06" db="EMBL/GenBank/DDBJ databases">
        <authorList>
            <consortium name="Pathogen Informatics"/>
            <person name="Doyle S."/>
        </authorList>
    </citation>
    <scope>NUCLEOTIDE SEQUENCE [LARGE SCALE GENOMIC DNA]</scope>
    <source>
        <strain evidence="1 2">NCTC12219</strain>
    </source>
</reference>
<organism evidence="1 2">
    <name type="scientific">Helicobacter cinaedi</name>
    <dbReference type="NCBI Taxonomy" id="213"/>
    <lineage>
        <taxon>Bacteria</taxon>
        <taxon>Pseudomonadati</taxon>
        <taxon>Campylobacterota</taxon>
        <taxon>Epsilonproteobacteria</taxon>
        <taxon>Campylobacterales</taxon>
        <taxon>Helicobacteraceae</taxon>
        <taxon>Helicobacter</taxon>
    </lineage>
</organism>
<dbReference type="EMBL" id="UGHX01000001">
    <property type="protein sequence ID" value="STP11476.1"/>
    <property type="molecule type" value="Genomic_DNA"/>
</dbReference>
<dbReference type="AlphaFoldDB" id="A0A377JU89"/>
<evidence type="ECO:0000313" key="2">
    <source>
        <dbReference type="Proteomes" id="UP000255103"/>
    </source>
</evidence>
<evidence type="ECO:0000313" key="1">
    <source>
        <dbReference type="EMBL" id="STP11476.1"/>
    </source>
</evidence>